<evidence type="ECO:0000256" key="3">
    <source>
        <dbReference type="ARBA" id="ARBA00022692"/>
    </source>
</evidence>
<evidence type="ECO:0000256" key="1">
    <source>
        <dbReference type="ARBA" id="ARBA00004651"/>
    </source>
</evidence>
<gene>
    <name evidence="7" type="ORF">V2E26_02885</name>
</gene>
<dbReference type="PANTHER" id="PTHR23513">
    <property type="entry name" value="INTEGRAL MEMBRANE EFFLUX PROTEIN-RELATED"/>
    <property type="match status" value="1"/>
</dbReference>
<feature type="transmembrane region" description="Helical" evidence="6">
    <location>
        <begin position="392"/>
        <end position="413"/>
    </location>
</feature>
<sequence length="435" mass="50089">MMKNKIKYSSSLVFSMIGSEAFKLATAVYIYKFTSSFWLVSLLYLLIQVPTFISYLLNKKITERWKLKNILLICDLLSLSILAIILISSFFVIKENISSGDGKTNSYFGFSIFLLVINVFLNIVHSFRFVALKAIIYYLSSNKNDIKTYNFLTVLLTSSSILLGVVLSFVLFSKLPFWSIIVFNMATYLISGILYFKLKPNTKALNTTAEFEQNRITNSLETVKIQSKKYIKNIWIYTIACSFIIGIFLFPRTAGMSQFFNEIKFEASKSSFVLNISFAAFGFAGSVISFLIKDKNIKLIWILIPINLLFIMLMPILFSNMNNVGKNIFYLLLLGIQQIFFSLFLAIFYTNSYLFFKEKQFKQNTIYTLIFRVISSSLIIILLTLITIKLGYFISFSFFALFIISASIVISITEYKIYKYRKKSIDQHNLTSTSK</sequence>
<comment type="subcellular location">
    <subcellularLocation>
        <location evidence="1">Cell membrane</location>
        <topology evidence="1">Multi-pass membrane protein</topology>
    </subcellularLocation>
</comment>
<evidence type="ECO:0000313" key="7">
    <source>
        <dbReference type="EMBL" id="WVN21339.1"/>
    </source>
</evidence>
<accession>A0ABZ2AKT6</accession>
<reference evidence="7" key="1">
    <citation type="submission" date="2024-01" db="EMBL/GenBank/DDBJ databases">
        <title>Complete genome sequence of Mycoplasma gateae strain 3700.</title>
        <authorList>
            <person name="Spergser J."/>
        </authorList>
    </citation>
    <scope>NUCLEOTIDE SEQUENCE [LARGE SCALE GENOMIC DNA]</scope>
    <source>
        <strain evidence="7">3700</strain>
    </source>
</reference>
<dbReference type="Gene3D" id="1.20.1250.20">
    <property type="entry name" value="MFS general substrate transporter like domains"/>
    <property type="match status" value="1"/>
</dbReference>
<dbReference type="RefSeq" id="WP_330463378.1">
    <property type="nucleotide sequence ID" value="NZ_CP143578.1"/>
</dbReference>
<protein>
    <submittedName>
        <fullName evidence="7">Uncharacterized protein</fullName>
    </submittedName>
</protein>
<organism evidence="7 8">
    <name type="scientific">Metamycoplasma gateae</name>
    <dbReference type="NCBI Taxonomy" id="35769"/>
    <lineage>
        <taxon>Bacteria</taxon>
        <taxon>Bacillati</taxon>
        <taxon>Mycoplasmatota</taxon>
        <taxon>Mycoplasmoidales</taxon>
        <taxon>Metamycoplasmataceae</taxon>
        <taxon>Metamycoplasma</taxon>
    </lineage>
</organism>
<keyword evidence="8" id="KW-1185">Reference proteome</keyword>
<feature type="transmembrane region" description="Helical" evidence="6">
    <location>
        <begin position="112"/>
        <end position="139"/>
    </location>
</feature>
<feature type="transmembrane region" description="Helical" evidence="6">
    <location>
        <begin position="177"/>
        <end position="196"/>
    </location>
</feature>
<feature type="transmembrane region" description="Helical" evidence="6">
    <location>
        <begin position="70"/>
        <end position="92"/>
    </location>
</feature>
<dbReference type="Proteomes" id="UP001431935">
    <property type="component" value="Chromosome"/>
</dbReference>
<keyword evidence="5 6" id="KW-0472">Membrane</keyword>
<feature type="transmembrane region" description="Helical" evidence="6">
    <location>
        <begin position="330"/>
        <end position="354"/>
    </location>
</feature>
<name>A0ABZ2AKT6_9BACT</name>
<keyword evidence="3 6" id="KW-0812">Transmembrane</keyword>
<evidence type="ECO:0000256" key="2">
    <source>
        <dbReference type="ARBA" id="ARBA00022475"/>
    </source>
</evidence>
<dbReference type="InterPro" id="IPR036259">
    <property type="entry name" value="MFS_trans_sf"/>
</dbReference>
<keyword evidence="2" id="KW-1003">Cell membrane</keyword>
<feature type="transmembrane region" description="Helical" evidence="6">
    <location>
        <begin position="366"/>
        <end position="386"/>
    </location>
</feature>
<evidence type="ECO:0000256" key="6">
    <source>
        <dbReference type="SAM" id="Phobius"/>
    </source>
</evidence>
<evidence type="ECO:0000256" key="4">
    <source>
        <dbReference type="ARBA" id="ARBA00022989"/>
    </source>
</evidence>
<feature type="transmembrane region" description="Helical" evidence="6">
    <location>
        <begin position="12"/>
        <end position="31"/>
    </location>
</feature>
<dbReference type="PANTHER" id="PTHR23513:SF6">
    <property type="entry name" value="MAJOR FACILITATOR SUPERFAMILY ASSOCIATED DOMAIN-CONTAINING PROTEIN"/>
    <property type="match status" value="1"/>
</dbReference>
<feature type="transmembrane region" description="Helical" evidence="6">
    <location>
        <begin position="151"/>
        <end position="171"/>
    </location>
</feature>
<keyword evidence="4 6" id="KW-1133">Transmembrane helix</keyword>
<dbReference type="EMBL" id="CP143578">
    <property type="protein sequence ID" value="WVN21339.1"/>
    <property type="molecule type" value="Genomic_DNA"/>
</dbReference>
<feature type="transmembrane region" description="Helical" evidence="6">
    <location>
        <begin position="272"/>
        <end position="292"/>
    </location>
</feature>
<dbReference type="SUPFAM" id="SSF103473">
    <property type="entry name" value="MFS general substrate transporter"/>
    <property type="match status" value="1"/>
</dbReference>
<evidence type="ECO:0000313" key="8">
    <source>
        <dbReference type="Proteomes" id="UP001431935"/>
    </source>
</evidence>
<feature type="transmembrane region" description="Helical" evidence="6">
    <location>
        <begin position="234"/>
        <end position="252"/>
    </location>
</feature>
<proteinExistence type="predicted"/>
<evidence type="ECO:0000256" key="5">
    <source>
        <dbReference type="ARBA" id="ARBA00023136"/>
    </source>
</evidence>
<feature type="transmembrane region" description="Helical" evidence="6">
    <location>
        <begin position="299"/>
        <end position="318"/>
    </location>
</feature>
<feature type="transmembrane region" description="Helical" evidence="6">
    <location>
        <begin position="37"/>
        <end position="58"/>
    </location>
</feature>